<evidence type="ECO:0000256" key="1">
    <source>
        <dbReference type="SAM" id="MobiDB-lite"/>
    </source>
</evidence>
<dbReference type="Proteomes" id="UP000054565">
    <property type="component" value="Unassembled WGS sequence"/>
</dbReference>
<evidence type="ECO:0000313" key="2">
    <source>
        <dbReference type="EMBL" id="KMP03806.1"/>
    </source>
</evidence>
<feature type="region of interest" description="Disordered" evidence="1">
    <location>
        <begin position="1"/>
        <end position="33"/>
    </location>
</feature>
<dbReference type="AlphaFoldDB" id="A0A0J6Y569"/>
<feature type="compositionally biased region" description="Basic and acidic residues" evidence="1">
    <location>
        <begin position="1"/>
        <end position="13"/>
    </location>
</feature>
<gene>
    <name evidence="2" type="ORF">CIRG_03498</name>
</gene>
<name>A0A0J6Y569_COCIT</name>
<evidence type="ECO:0000313" key="3">
    <source>
        <dbReference type="Proteomes" id="UP000054565"/>
    </source>
</evidence>
<accession>A0A0J6Y569</accession>
<feature type="region of interest" description="Disordered" evidence="1">
    <location>
        <begin position="51"/>
        <end position="75"/>
    </location>
</feature>
<proteinExistence type="predicted"/>
<protein>
    <submittedName>
        <fullName evidence="2">Uncharacterized protein</fullName>
    </submittedName>
</protein>
<organism evidence="2 3">
    <name type="scientific">Coccidioides immitis RMSCC 2394</name>
    <dbReference type="NCBI Taxonomy" id="404692"/>
    <lineage>
        <taxon>Eukaryota</taxon>
        <taxon>Fungi</taxon>
        <taxon>Dikarya</taxon>
        <taxon>Ascomycota</taxon>
        <taxon>Pezizomycotina</taxon>
        <taxon>Eurotiomycetes</taxon>
        <taxon>Eurotiomycetidae</taxon>
        <taxon>Onygenales</taxon>
        <taxon>Onygenaceae</taxon>
        <taxon>Coccidioides</taxon>
    </lineage>
</organism>
<reference evidence="3" key="1">
    <citation type="journal article" date="2010" name="Genome Res.">
        <title>Population genomic sequencing of Coccidioides fungi reveals recent hybridization and transposon control.</title>
        <authorList>
            <person name="Neafsey D.E."/>
            <person name="Barker B.M."/>
            <person name="Sharpton T.J."/>
            <person name="Stajich J.E."/>
            <person name="Park D.J."/>
            <person name="Whiston E."/>
            <person name="Hung C.-Y."/>
            <person name="McMahan C."/>
            <person name="White J."/>
            <person name="Sykes S."/>
            <person name="Heiman D."/>
            <person name="Young S."/>
            <person name="Zeng Q."/>
            <person name="Abouelleil A."/>
            <person name="Aftuck L."/>
            <person name="Bessette D."/>
            <person name="Brown A."/>
            <person name="FitzGerald M."/>
            <person name="Lui A."/>
            <person name="Macdonald J.P."/>
            <person name="Priest M."/>
            <person name="Orbach M.J."/>
            <person name="Galgiani J.N."/>
            <person name="Kirkland T.N."/>
            <person name="Cole G.T."/>
            <person name="Birren B.W."/>
            <person name="Henn M.R."/>
            <person name="Taylor J.W."/>
            <person name="Rounsley S.D."/>
        </authorList>
    </citation>
    <scope>NUCLEOTIDE SEQUENCE [LARGE SCALE GENOMIC DNA]</scope>
    <source>
        <strain evidence="3">RMSCC 2394</strain>
    </source>
</reference>
<dbReference type="EMBL" id="DS028094">
    <property type="protein sequence ID" value="KMP03806.1"/>
    <property type="molecule type" value="Genomic_DNA"/>
</dbReference>
<sequence>MKEKWKGSIEKFNDPLARNQLHGSEDSAAIPSSSTEYQCFKLEAFRRLTQRPFPTVPDRRTDAQSGTVAGGASRPRSAAVSIAVQRLQPRLGHQRWRPCDIGQLTKDVLVAQPQKLVRNTHFLVANYRRRTVISLACRA</sequence>